<name>A0ACC2NNZ5_9HYME</name>
<keyword evidence="2" id="KW-1185">Reference proteome</keyword>
<sequence>MEVNAFPPALYVVKTTPNEPNTSSDAICTDSIAPGDGDCCLNASGSLLSDVPSVQVEKECYAFGAGRISCSDSNEESNSNSYSIGKRTLFVKEIHKEEFVPSKTVETNTGAEFILAKLFLNLNARYFMPETAQQDIVETFFCAFELCQEDFEKALFSLNLSNKSKGTLSRFQYELRTIHWMFG</sequence>
<organism evidence="1 2">
    <name type="scientific">Eretmocerus hayati</name>
    <dbReference type="NCBI Taxonomy" id="131215"/>
    <lineage>
        <taxon>Eukaryota</taxon>
        <taxon>Metazoa</taxon>
        <taxon>Ecdysozoa</taxon>
        <taxon>Arthropoda</taxon>
        <taxon>Hexapoda</taxon>
        <taxon>Insecta</taxon>
        <taxon>Pterygota</taxon>
        <taxon>Neoptera</taxon>
        <taxon>Endopterygota</taxon>
        <taxon>Hymenoptera</taxon>
        <taxon>Apocrita</taxon>
        <taxon>Proctotrupomorpha</taxon>
        <taxon>Chalcidoidea</taxon>
        <taxon>Aphelinidae</taxon>
        <taxon>Aphelininae</taxon>
        <taxon>Eretmocerus</taxon>
    </lineage>
</organism>
<proteinExistence type="predicted"/>
<gene>
    <name evidence="1" type="ORF">QAD02_004087</name>
</gene>
<dbReference type="Proteomes" id="UP001239111">
    <property type="component" value="Chromosome 3"/>
</dbReference>
<evidence type="ECO:0000313" key="1">
    <source>
        <dbReference type="EMBL" id="KAJ8672827.1"/>
    </source>
</evidence>
<evidence type="ECO:0000313" key="2">
    <source>
        <dbReference type="Proteomes" id="UP001239111"/>
    </source>
</evidence>
<comment type="caution">
    <text evidence="1">The sequence shown here is derived from an EMBL/GenBank/DDBJ whole genome shotgun (WGS) entry which is preliminary data.</text>
</comment>
<reference evidence="1" key="1">
    <citation type="submission" date="2023-04" db="EMBL/GenBank/DDBJ databases">
        <title>A chromosome-level genome assembly of the parasitoid wasp Eretmocerus hayati.</title>
        <authorList>
            <person name="Zhong Y."/>
            <person name="Liu S."/>
            <person name="Liu Y."/>
        </authorList>
    </citation>
    <scope>NUCLEOTIDE SEQUENCE</scope>
    <source>
        <strain evidence="1">ZJU_SS_LIU_2023</strain>
    </source>
</reference>
<accession>A0ACC2NNZ5</accession>
<dbReference type="EMBL" id="CM056743">
    <property type="protein sequence ID" value="KAJ8672827.1"/>
    <property type="molecule type" value="Genomic_DNA"/>
</dbReference>
<protein>
    <submittedName>
        <fullName evidence="1">Uncharacterized protein</fullName>
    </submittedName>
</protein>